<feature type="domain" description="MAM" evidence="5">
    <location>
        <begin position="145"/>
        <end position="313"/>
    </location>
</feature>
<dbReference type="Pfam" id="PF00084">
    <property type="entry name" value="Sushi"/>
    <property type="match status" value="2"/>
</dbReference>
<protein>
    <submittedName>
        <fullName evidence="7">Uncharacterized protein</fullName>
    </submittedName>
</protein>
<feature type="compositionally biased region" description="Polar residues" evidence="3">
    <location>
        <begin position="447"/>
        <end position="469"/>
    </location>
</feature>
<dbReference type="InterPro" id="IPR000998">
    <property type="entry name" value="MAM_dom"/>
</dbReference>
<dbReference type="InterPro" id="IPR035976">
    <property type="entry name" value="Sushi/SCR/CCP_sf"/>
</dbReference>
<evidence type="ECO:0000256" key="3">
    <source>
        <dbReference type="SAM" id="MobiDB-lite"/>
    </source>
</evidence>
<keyword evidence="4" id="KW-0732">Signal</keyword>
<evidence type="ECO:0000313" key="8">
    <source>
        <dbReference type="Proteomes" id="UP001162164"/>
    </source>
</evidence>
<dbReference type="PROSITE" id="PS50060">
    <property type="entry name" value="MAM_2"/>
    <property type="match status" value="1"/>
</dbReference>
<dbReference type="InterPro" id="IPR013320">
    <property type="entry name" value="ConA-like_dom_sf"/>
</dbReference>
<feature type="domain" description="Sushi" evidence="6">
    <location>
        <begin position="29"/>
        <end position="82"/>
    </location>
</feature>
<keyword evidence="8" id="KW-1185">Reference proteome</keyword>
<dbReference type="Gene3D" id="2.10.70.10">
    <property type="entry name" value="Complement Module, domain 1"/>
    <property type="match status" value="2"/>
</dbReference>
<feature type="chain" id="PRO_5045475942" evidence="4">
    <location>
        <begin position="21"/>
        <end position="517"/>
    </location>
</feature>
<dbReference type="CDD" id="cd06263">
    <property type="entry name" value="MAM"/>
    <property type="match status" value="1"/>
</dbReference>
<dbReference type="SMART" id="SM00032">
    <property type="entry name" value="CCP"/>
    <property type="match status" value="2"/>
</dbReference>
<name>A0ABQ9JQ65_9CUCU</name>
<dbReference type="PROSITE" id="PS50923">
    <property type="entry name" value="SUSHI"/>
    <property type="match status" value="2"/>
</dbReference>
<proteinExistence type="predicted"/>
<feature type="domain" description="Sushi" evidence="6">
    <location>
        <begin position="83"/>
        <end position="138"/>
    </location>
</feature>
<evidence type="ECO:0000256" key="1">
    <source>
        <dbReference type="ARBA" id="ARBA00023157"/>
    </source>
</evidence>
<dbReference type="Proteomes" id="UP001162164">
    <property type="component" value="Unassembled WGS sequence"/>
</dbReference>
<dbReference type="SUPFAM" id="SSF57535">
    <property type="entry name" value="Complement control module/SCR domain"/>
    <property type="match status" value="2"/>
</dbReference>
<reference evidence="7" key="1">
    <citation type="journal article" date="2023" name="Insect Mol. Biol.">
        <title>Genome sequencing provides insights into the evolution of gene families encoding plant cell wall-degrading enzymes in longhorned beetles.</title>
        <authorList>
            <person name="Shin N.R."/>
            <person name="Okamura Y."/>
            <person name="Kirsch R."/>
            <person name="Pauchet Y."/>
        </authorList>
    </citation>
    <scope>NUCLEOTIDE SEQUENCE</scope>
    <source>
        <strain evidence="7">MMC_N1</strain>
    </source>
</reference>
<dbReference type="Gene3D" id="2.60.120.200">
    <property type="match status" value="1"/>
</dbReference>
<feature type="compositionally biased region" description="Polar residues" evidence="3">
    <location>
        <begin position="393"/>
        <end position="415"/>
    </location>
</feature>
<evidence type="ECO:0000313" key="7">
    <source>
        <dbReference type="EMBL" id="KAJ8980395.1"/>
    </source>
</evidence>
<accession>A0ABQ9JQ65</accession>
<keyword evidence="1" id="KW-1015">Disulfide bond</keyword>
<dbReference type="Pfam" id="PF00629">
    <property type="entry name" value="MAM"/>
    <property type="match status" value="1"/>
</dbReference>
<dbReference type="InterPro" id="IPR000436">
    <property type="entry name" value="Sushi_SCR_CCP_dom"/>
</dbReference>
<dbReference type="InterPro" id="IPR051560">
    <property type="entry name" value="MAM_domain-containing"/>
</dbReference>
<evidence type="ECO:0000256" key="2">
    <source>
        <dbReference type="PROSITE-ProRule" id="PRU00302"/>
    </source>
</evidence>
<comment type="caution">
    <text evidence="7">The sequence shown here is derived from an EMBL/GenBank/DDBJ whole genome shotgun (WGS) entry which is preliminary data.</text>
</comment>
<comment type="caution">
    <text evidence="2">Lacks conserved residue(s) required for the propagation of feature annotation.</text>
</comment>
<gene>
    <name evidence="7" type="ORF">NQ317_009389</name>
</gene>
<dbReference type="CDD" id="cd00033">
    <property type="entry name" value="CCP"/>
    <property type="match status" value="2"/>
</dbReference>
<dbReference type="SUPFAM" id="SSF49899">
    <property type="entry name" value="Concanavalin A-like lectins/glucanases"/>
    <property type="match status" value="1"/>
</dbReference>
<evidence type="ECO:0000259" key="6">
    <source>
        <dbReference type="PROSITE" id="PS50923"/>
    </source>
</evidence>
<evidence type="ECO:0000256" key="4">
    <source>
        <dbReference type="SAM" id="SignalP"/>
    </source>
</evidence>
<feature type="signal peptide" evidence="4">
    <location>
        <begin position="1"/>
        <end position="20"/>
    </location>
</feature>
<dbReference type="EMBL" id="JAPWTJ010000263">
    <property type="protein sequence ID" value="KAJ8980395.1"/>
    <property type="molecule type" value="Genomic_DNA"/>
</dbReference>
<sequence>MKNLLLYLFLGFFFLRESLFDAYRVSNMTTCPTLVLKNGKVKRRQRGRFVKFICNSGYLLAGERYSTCINGSWDPLPPKCVRPTCMNKVRPPVNGLIYPSHSGAALHFFCKPGYDLRGPTDIYCDGLKWDNNPPICLTSNTKPRLFCDFDVDICDWTHDLNHDFDWTRQQFKTPSGSIGTGPTFDHTQGFGGNGYYMYIESTSRNENDTARLISPIYKNTQYDTCFEFFYHMYGITTGTLKVYLKLISEDWDLKSSKVIFSRSGNQGDMWYRSYHSLGTIGDEYQIIIEGIRGPGYVSDIAIDDVKVIENCVFEDDLSTTTEIYTTEVLLTVESCEKKMRTERFWQRNSSNSLQLRLSTVDDYTTADDMTNEIPVEFPSEIQHTTPPVVTITQAHKATTKGTQRDNSSTLSSIKPPTTPEIIRKMITTIKPLDDMYTSKPNKETDTTEIQQVPTNQENNILSSNTTNDIAQFPKQRNETAGDDELPEPKDNDDSTGISKEYSEENRINGGIGLREEE</sequence>
<keyword evidence="2" id="KW-0768">Sushi</keyword>
<organism evidence="7 8">
    <name type="scientific">Molorchus minor</name>
    <dbReference type="NCBI Taxonomy" id="1323400"/>
    <lineage>
        <taxon>Eukaryota</taxon>
        <taxon>Metazoa</taxon>
        <taxon>Ecdysozoa</taxon>
        <taxon>Arthropoda</taxon>
        <taxon>Hexapoda</taxon>
        <taxon>Insecta</taxon>
        <taxon>Pterygota</taxon>
        <taxon>Neoptera</taxon>
        <taxon>Endopterygota</taxon>
        <taxon>Coleoptera</taxon>
        <taxon>Polyphaga</taxon>
        <taxon>Cucujiformia</taxon>
        <taxon>Chrysomeloidea</taxon>
        <taxon>Cerambycidae</taxon>
        <taxon>Lamiinae</taxon>
        <taxon>Monochamini</taxon>
        <taxon>Molorchus</taxon>
    </lineage>
</organism>
<evidence type="ECO:0000259" key="5">
    <source>
        <dbReference type="PROSITE" id="PS50060"/>
    </source>
</evidence>
<feature type="region of interest" description="Disordered" evidence="3">
    <location>
        <begin position="393"/>
        <end position="418"/>
    </location>
</feature>
<feature type="region of interest" description="Disordered" evidence="3">
    <location>
        <begin position="432"/>
        <end position="517"/>
    </location>
</feature>
<dbReference type="SMART" id="SM00137">
    <property type="entry name" value="MAM"/>
    <property type="match status" value="1"/>
</dbReference>
<dbReference type="PANTHER" id="PTHR23282">
    <property type="entry name" value="APICAL ENDOSOMAL GLYCOPROTEIN PRECURSOR"/>
    <property type="match status" value="1"/>
</dbReference>
<dbReference type="PANTHER" id="PTHR23282:SF101">
    <property type="entry name" value="MAM DOMAIN-CONTAINING PROTEIN"/>
    <property type="match status" value="1"/>
</dbReference>